<evidence type="ECO:0000313" key="3">
    <source>
        <dbReference type="Proteomes" id="UP001595704"/>
    </source>
</evidence>
<dbReference type="RefSeq" id="WP_191319759.1">
    <property type="nucleotide sequence ID" value="NZ_BNCG01000010.1"/>
</dbReference>
<accession>A0ABV7UBA6</accession>
<reference evidence="3" key="1">
    <citation type="journal article" date="2019" name="Int. J. Syst. Evol. Microbiol.">
        <title>The Global Catalogue of Microorganisms (GCM) 10K type strain sequencing project: providing services to taxonomists for standard genome sequencing and annotation.</title>
        <authorList>
            <consortium name="The Broad Institute Genomics Platform"/>
            <consortium name="The Broad Institute Genome Sequencing Center for Infectious Disease"/>
            <person name="Wu L."/>
            <person name="Ma J."/>
        </authorList>
    </citation>
    <scope>NUCLEOTIDE SEQUENCE [LARGE SCALE GENOMIC DNA]</scope>
    <source>
        <strain evidence="3">KCTC 42282</strain>
    </source>
</reference>
<organism evidence="2 3">
    <name type="scientific">Camelimonas fluminis</name>
    <dbReference type="NCBI Taxonomy" id="1576911"/>
    <lineage>
        <taxon>Bacteria</taxon>
        <taxon>Pseudomonadati</taxon>
        <taxon>Pseudomonadota</taxon>
        <taxon>Alphaproteobacteria</taxon>
        <taxon>Hyphomicrobiales</taxon>
        <taxon>Chelatococcaceae</taxon>
        <taxon>Camelimonas</taxon>
    </lineage>
</organism>
<feature type="signal peptide" evidence="1">
    <location>
        <begin position="1"/>
        <end position="24"/>
    </location>
</feature>
<comment type="caution">
    <text evidence="2">The sequence shown here is derived from an EMBL/GenBank/DDBJ whole genome shotgun (WGS) entry which is preliminary data.</text>
</comment>
<protein>
    <submittedName>
        <fullName evidence="2">Uncharacterized protein</fullName>
    </submittedName>
</protein>
<keyword evidence="1" id="KW-0732">Signal</keyword>
<dbReference type="Proteomes" id="UP001595704">
    <property type="component" value="Unassembled WGS sequence"/>
</dbReference>
<proteinExistence type="predicted"/>
<keyword evidence="3" id="KW-1185">Reference proteome</keyword>
<feature type="chain" id="PRO_5046712835" evidence="1">
    <location>
        <begin position="25"/>
        <end position="314"/>
    </location>
</feature>
<evidence type="ECO:0000313" key="2">
    <source>
        <dbReference type="EMBL" id="MFC3635937.1"/>
    </source>
</evidence>
<dbReference type="EMBL" id="JBHRYC010000006">
    <property type="protein sequence ID" value="MFC3635937.1"/>
    <property type="molecule type" value="Genomic_DNA"/>
</dbReference>
<sequence>MTSPRAYSILVAAGLLFATLPPMASLANGADNSAEQRPASVPAHYLATPLGYVAPQAVIQLRKGESVAMRQARRRASRDVNPGECKSARFNAAGLTLDRAGDRRGKLAAKSHYLADASVNFPKDYQTIQMTADIVVPPPPTLKGKQILYLLAGLHDAGDLSGPMVQTVVSWNMMGVTPGWTVTTWFASEDDDCLYVSDPVPATPGAKLRQIINARQANGKHVINASVLDGEAGNPLVQTTFTPPSFNPDQVINVGLEGYNVKTCNLMPAGGEILYPYLATDLTTSTGEKNISDQIVVAPASAHKCAITLTLDSQ</sequence>
<gene>
    <name evidence="2" type="ORF">ACFONL_00805</name>
</gene>
<name>A0ABV7UBA6_9HYPH</name>
<evidence type="ECO:0000256" key="1">
    <source>
        <dbReference type="SAM" id="SignalP"/>
    </source>
</evidence>